<dbReference type="OrthoDB" id="9993174at2"/>
<dbReference type="AlphaFoldDB" id="A0A285TRU0"/>
<keyword evidence="4" id="KW-1185">Reference proteome</keyword>
<dbReference type="STRING" id="538381.GCA_001696535_00470"/>
<dbReference type="EMBL" id="OBML01000014">
    <property type="protein sequence ID" value="SOC25455.1"/>
    <property type="molecule type" value="Genomic_DNA"/>
</dbReference>
<feature type="compositionally biased region" description="Polar residues" evidence="1">
    <location>
        <begin position="1"/>
        <end position="12"/>
    </location>
</feature>
<dbReference type="RefSeq" id="WP_097176470.1">
    <property type="nucleotide sequence ID" value="NZ_OBML01000014.1"/>
</dbReference>
<gene>
    <name evidence="3" type="ORF">SAMN05421512_11480</name>
</gene>
<keyword evidence="2" id="KW-0812">Transmembrane</keyword>
<accession>A0A285TRU0</accession>
<feature type="transmembrane region" description="Helical" evidence="2">
    <location>
        <begin position="63"/>
        <end position="84"/>
    </location>
</feature>
<feature type="transmembrane region" description="Helical" evidence="2">
    <location>
        <begin position="28"/>
        <end position="51"/>
    </location>
</feature>
<keyword evidence="2" id="KW-1133">Transmembrane helix</keyword>
<evidence type="ECO:0000256" key="2">
    <source>
        <dbReference type="SAM" id="Phobius"/>
    </source>
</evidence>
<name>A0A285TRU0_9HYPH</name>
<reference evidence="3 4" key="1">
    <citation type="submission" date="2017-08" db="EMBL/GenBank/DDBJ databases">
        <authorList>
            <person name="de Groot N.N."/>
        </authorList>
    </citation>
    <scope>NUCLEOTIDE SEQUENCE [LARGE SCALE GENOMIC DNA]</scope>
    <source>
        <strain evidence="3 4">USBA 352</strain>
    </source>
</reference>
<dbReference type="Proteomes" id="UP000219331">
    <property type="component" value="Unassembled WGS sequence"/>
</dbReference>
<evidence type="ECO:0000256" key="1">
    <source>
        <dbReference type="SAM" id="MobiDB-lite"/>
    </source>
</evidence>
<protein>
    <submittedName>
        <fullName evidence="3">Uncharacterized protein</fullName>
    </submittedName>
</protein>
<organism evidence="3 4">
    <name type="scientific">Stappia indica</name>
    <dbReference type="NCBI Taxonomy" id="538381"/>
    <lineage>
        <taxon>Bacteria</taxon>
        <taxon>Pseudomonadati</taxon>
        <taxon>Pseudomonadota</taxon>
        <taxon>Alphaproteobacteria</taxon>
        <taxon>Hyphomicrobiales</taxon>
        <taxon>Stappiaceae</taxon>
        <taxon>Stappia</taxon>
    </lineage>
</organism>
<evidence type="ECO:0000313" key="4">
    <source>
        <dbReference type="Proteomes" id="UP000219331"/>
    </source>
</evidence>
<proteinExistence type="predicted"/>
<sequence>MAKTAGQTQTAHATDKTAGATPKPQSPALVWTVLNHVLLLPLAGAFLPMALFHAGVQDAQGMLAAAVLAVLVVVTHGLCWRMAAKAGERWIAGANLVLGLLSLGALALSSTPSPLVAAVHLGKLFI</sequence>
<evidence type="ECO:0000313" key="3">
    <source>
        <dbReference type="EMBL" id="SOC25455.1"/>
    </source>
</evidence>
<keyword evidence="2" id="KW-0472">Membrane</keyword>
<feature type="transmembrane region" description="Helical" evidence="2">
    <location>
        <begin position="90"/>
        <end position="108"/>
    </location>
</feature>
<feature type="region of interest" description="Disordered" evidence="1">
    <location>
        <begin position="1"/>
        <end position="23"/>
    </location>
</feature>